<dbReference type="Pfam" id="PF02298">
    <property type="entry name" value="Cu_bind_like"/>
    <property type="match status" value="1"/>
</dbReference>
<reference evidence="14 15" key="1">
    <citation type="submission" date="2022-12" db="EMBL/GenBank/DDBJ databases">
        <title>Chromosome-scale assembly of the Ensete ventricosum genome.</title>
        <authorList>
            <person name="Dussert Y."/>
            <person name="Stocks J."/>
            <person name="Wendawek A."/>
            <person name="Woldeyes F."/>
            <person name="Nichols R.A."/>
            <person name="Borrell J.S."/>
        </authorList>
    </citation>
    <scope>NUCLEOTIDE SEQUENCE [LARGE SCALE GENOMIC DNA]</scope>
    <source>
        <strain evidence="15">cv. Maze</strain>
        <tissue evidence="14">Seeds</tissue>
    </source>
</reference>
<protein>
    <recommendedName>
        <fullName evidence="13">Phytocyanin domain-containing protein</fullName>
    </recommendedName>
</protein>
<evidence type="ECO:0000256" key="7">
    <source>
        <dbReference type="ARBA" id="ARBA00022989"/>
    </source>
</evidence>
<dbReference type="InterPro" id="IPR039391">
    <property type="entry name" value="Phytocyanin-like"/>
</dbReference>
<keyword evidence="10" id="KW-1015">Disulfide bond</keyword>
<gene>
    <name evidence="14" type="ORF">OPV22_007510</name>
</gene>
<keyword evidence="11" id="KW-0325">Glycoprotein</keyword>
<keyword evidence="3" id="KW-0812">Transmembrane</keyword>
<evidence type="ECO:0000256" key="6">
    <source>
        <dbReference type="ARBA" id="ARBA00022982"/>
    </source>
</evidence>
<sequence length="166" mass="17840">MASRRMLLAVLVIVAAAAMPQSSTATNYVVGDDSGWRPDFNYTAWTDGKMFMVGDNLVFNYKQGVHNVMRVGGPDFKACNTSAAAINTFTSGNDMVPLDAQGKRWYICGFGDHCSRDQKLVLTVMPASMSPAPPPSSSFSWNVFASNAYQIMVAAVAATTAMIVAH</sequence>
<evidence type="ECO:0000256" key="2">
    <source>
        <dbReference type="ARBA" id="ARBA00022448"/>
    </source>
</evidence>
<evidence type="ECO:0000313" key="15">
    <source>
        <dbReference type="Proteomes" id="UP001222027"/>
    </source>
</evidence>
<dbReference type="SUPFAM" id="SSF49503">
    <property type="entry name" value="Cupredoxins"/>
    <property type="match status" value="1"/>
</dbReference>
<dbReference type="GO" id="GO:0005886">
    <property type="term" value="C:plasma membrane"/>
    <property type="evidence" value="ECO:0007669"/>
    <property type="project" value="TreeGrafter"/>
</dbReference>
<dbReference type="PROSITE" id="PS51485">
    <property type="entry name" value="PHYTOCYANIN"/>
    <property type="match status" value="1"/>
</dbReference>
<dbReference type="CDD" id="cd04216">
    <property type="entry name" value="Phytocyanin"/>
    <property type="match status" value="1"/>
</dbReference>
<organism evidence="14 15">
    <name type="scientific">Ensete ventricosum</name>
    <name type="common">Abyssinian banana</name>
    <name type="synonym">Musa ensete</name>
    <dbReference type="NCBI Taxonomy" id="4639"/>
    <lineage>
        <taxon>Eukaryota</taxon>
        <taxon>Viridiplantae</taxon>
        <taxon>Streptophyta</taxon>
        <taxon>Embryophyta</taxon>
        <taxon>Tracheophyta</taxon>
        <taxon>Spermatophyta</taxon>
        <taxon>Magnoliopsida</taxon>
        <taxon>Liliopsida</taxon>
        <taxon>Zingiberales</taxon>
        <taxon>Musaceae</taxon>
        <taxon>Ensete</taxon>
    </lineage>
</organism>
<proteinExistence type="predicted"/>
<keyword evidence="15" id="KW-1185">Reference proteome</keyword>
<dbReference type="Gene3D" id="2.60.40.420">
    <property type="entry name" value="Cupredoxins - blue copper proteins"/>
    <property type="match status" value="1"/>
</dbReference>
<evidence type="ECO:0000256" key="4">
    <source>
        <dbReference type="ARBA" id="ARBA00022723"/>
    </source>
</evidence>
<dbReference type="Proteomes" id="UP001222027">
    <property type="component" value="Unassembled WGS sequence"/>
</dbReference>
<evidence type="ECO:0000313" key="14">
    <source>
        <dbReference type="EMBL" id="KAJ8506624.1"/>
    </source>
</evidence>
<dbReference type="PANTHER" id="PTHR33021:SF408">
    <property type="entry name" value="PHYTOCYANIN DOMAIN-CONTAINING PROTEIN"/>
    <property type="match status" value="1"/>
</dbReference>
<dbReference type="EMBL" id="JAQQAF010000002">
    <property type="protein sequence ID" value="KAJ8506624.1"/>
    <property type="molecule type" value="Genomic_DNA"/>
</dbReference>
<dbReference type="GO" id="GO:0009055">
    <property type="term" value="F:electron transfer activity"/>
    <property type="evidence" value="ECO:0007669"/>
    <property type="project" value="InterPro"/>
</dbReference>
<evidence type="ECO:0000256" key="9">
    <source>
        <dbReference type="ARBA" id="ARBA00023136"/>
    </source>
</evidence>
<evidence type="ECO:0000256" key="11">
    <source>
        <dbReference type="ARBA" id="ARBA00023180"/>
    </source>
</evidence>
<keyword evidence="7" id="KW-1133">Transmembrane helix</keyword>
<dbReference type="InterPro" id="IPR003245">
    <property type="entry name" value="Phytocyanin_dom"/>
</dbReference>
<dbReference type="InterPro" id="IPR008972">
    <property type="entry name" value="Cupredoxin"/>
</dbReference>
<evidence type="ECO:0000256" key="8">
    <source>
        <dbReference type="ARBA" id="ARBA00023008"/>
    </source>
</evidence>
<dbReference type="FunFam" id="2.60.40.420:FF:000067">
    <property type="entry name" value="Cupredoxin superfamily protein"/>
    <property type="match status" value="1"/>
</dbReference>
<name>A0AAV8RRV2_ENSVE</name>
<feature type="domain" description="Phytocyanin" evidence="13">
    <location>
        <begin position="26"/>
        <end position="126"/>
    </location>
</feature>
<keyword evidence="9" id="KW-0472">Membrane</keyword>
<evidence type="ECO:0000256" key="10">
    <source>
        <dbReference type="ARBA" id="ARBA00023157"/>
    </source>
</evidence>
<keyword evidence="2" id="KW-0813">Transport</keyword>
<evidence type="ECO:0000256" key="12">
    <source>
        <dbReference type="SAM" id="SignalP"/>
    </source>
</evidence>
<comment type="caution">
    <text evidence="14">The sequence shown here is derived from an EMBL/GenBank/DDBJ whole genome shotgun (WGS) entry which is preliminary data.</text>
</comment>
<keyword evidence="6" id="KW-0249">Electron transport</keyword>
<evidence type="ECO:0000256" key="5">
    <source>
        <dbReference type="ARBA" id="ARBA00022729"/>
    </source>
</evidence>
<dbReference type="GO" id="GO:0009610">
    <property type="term" value="P:response to symbiotic fungus"/>
    <property type="evidence" value="ECO:0007669"/>
    <property type="project" value="UniProtKB-ARBA"/>
</dbReference>
<accession>A0AAV8RRV2</accession>
<evidence type="ECO:0000259" key="13">
    <source>
        <dbReference type="PROSITE" id="PS51485"/>
    </source>
</evidence>
<evidence type="ECO:0000256" key="1">
    <source>
        <dbReference type="ARBA" id="ARBA00004479"/>
    </source>
</evidence>
<dbReference type="PANTHER" id="PTHR33021">
    <property type="entry name" value="BLUE COPPER PROTEIN"/>
    <property type="match status" value="1"/>
</dbReference>
<comment type="subcellular location">
    <subcellularLocation>
        <location evidence="1">Membrane</location>
        <topology evidence="1">Single-pass type I membrane protein</topology>
    </subcellularLocation>
</comment>
<keyword evidence="4" id="KW-0479">Metal-binding</keyword>
<feature type="signal peptide" evidence="12">
    <location>
        <begin position="1"/>
        <end position="25"/>
    </location>
</feature>
<feature type="chain" id="PRO_5043687049" description="Phytocyanin domain-containing protein" evidence="12">
    <location>
        <begin position="26"/>
        <end position="166"/>
    </location>
</feature>
<dbReference type="AlphaFoldDB" id="A0AAV8RRV2"/>
<keyword evidence="5 12" id="KW-0732">Signal</keyword>
<dbReference type="GO" id="GO:0046872">
    <property type="term" value="F:metal ion binding"/>
    <property type="evidence" value="ECO:0007669"/>
    <property type="project" value="UniProtKB-KW"/>
</dbReference>
<evidence type="ECO:0000256" key="3">
    <source>
        <dbReference type="ARBA" id="ARBA00022692"/>
    </source>
</evidence>
<keyword evidence="8" id="KW-0186">Copper</keyword>